<feature type="binding site" evidence="3">
    <location>
        <position position="213"/>
    </location>
    <ligand>
        <name>NAD(+)</name>
        <dbReference type="ChEBI" id="CHEBI:57540"/>
    </ligand>
</feature>
<proteinExistence type="inferred from homology"/>
<evidence type="ECO:0000313" key="6">
    <source>
        <dbReference type="EMBL" id="HIW88098.1"/>
    </source>
</evidence>
<dbReference type="AlphaFoldDB" id="A0A9D1RHA6"/>
<evidence type="ECO:0000256" key="2">
    <source>
        <dbReference type="ARBA" id="ARBA00023027"/>
    </source>
</evidence>
<organism evidence="6 7">
    <name type="scientific">Candidatus Onthomorpha intestinigallinarum</name>
    <dbReference type="NCBI Taxonomy" id="2840880"/>
    <lineage>
        <taxon>Bacteria</taxon>
        <taxon>Pseudomonadati</taxon>
        <taxon>Bacteroidota</taxon>
        <taxon>Bacteroidia</taxon>
        <taxon>Bacteroidales</taxon>
        <taxon>Candidatus Onthomorpha</taxon>
    </lineage>
</organism>
<feature type="domain" description="Deacetylase sirtuin-type" evidence="5">
    <location>
        <begin position="1"/>
        <end position="227"/>
    </location>
</feature>
<dbReference type="InterPro" id="IPR027546">
    <property type="entry name" value="Sirtuin_class_III"/>
</dbReference>
<accession>A0A9D1RHA6</accession>
<feature type="binding site" evidence="3">
    <location>
        <begin position="9"/>
        <end position="28"/>
    </location>
    <ligand>
        <name>NAD(+)</name>
        <dbReference type="ChEBI" id="CHEBI:57540"/>
    </ligand>
</feature>
<dbReference type="GO" id="GO:0005737">
    <property type="term" value="C:cytoplasm"/>
    <property type="evidence" value="ECO:0007669"/>
    <property type="project" value="UniProtKB-SubCell"/>
</dbReference>
<dbReference type="HAMAP" id="MF_01121">
    <property type="entry name" value="Sirtuin_ClassIII"/>
    <property type="match status" value="1"/>
</dbReference>
<feature type="binding site" evidence="3">
    <location>
        <position position="53"/>
    </location>
    <ligand>
        <name>substrate</name>
    </ligand>
</feature>
<dbReference type="Gene3D" id="3.30.1600.10">
    <property type="entry name" value="SIR2/SIRT2 'Small Domain"/>
    <property type="match status" value="1"/>
</dbReference>
<feature type="binding site" evidence="3">
    <location>
        <begin position="170"/>
        <end position="172"/>
    </location>
    <ligand>
        <name>NAD(+)</name>
        <dbReference type="ChEBI" id="CHEBI:57540"/>
    </ligand>
</feature>
<gene>
    <name evidence="3" type="primary">cobB</name>
    <name evidence="6" type="ORF">IAC47_07525</name>
</gene>
<dbReference type="GO" id="GO:0036055">
    <property type="term" value="F:protein-succinyllysine desuccinylase activity"/>
    <property type="evidence" value="ECO:0007669"/>
    <property type="project" value="UniProtKB-UniRule"/>
</dbReference>
<dbReference type="GO" id="GO:0070403">
    <property type="term" value="F:NAD+ binding"/>
    <property type="evidence" value="ECO:0007669"/>
    <property type="project" value="UniProtKB-UniRule"/>
</dbReference>
<comment type="subcellular location">
    <subcellularLocation>
        <location evidence="3">Cytoplasm</location>
    </subcellularLocation>
</comment>
<evidence type="ECO:0000313" key="7">
    <source>
        <dbReference type="Proteomes" id="UP000824267"/>
    </source>
</evidence>
<dbReference type="Gene3D" id="3.40.50.1220">
    <property type="entry name" value="TPP-binding domain"/>
    <property type="match status" value="1"/>
</dbReference>
<comment type="catalytic activity">
    <reaction evidence="3">
        <text>N(6)-acetyl-L-lysyl-[protein] + NAD(+) + H2O = 2''-O-acetyl-ADP-D-ribose + nicotinamide + L-lysyl-[protein]</text>
        <dbReference type="Rhea" id="RHEA:43636"/>
        <dbReference type="Rhea" id="RHEA-COMP:9752"/>
        <dbReference type="Rhea" id="RHEA-COMP:10731"/>
        <dbReference type="ChEBI" id="CHEBI:15377"/>
        <dbReference type="ChEBI" id="CHEBI:17154"/>
        <dbReference type="ChEBI" id="CHEBI:29969"/>
        <dbReference type="ChEBI" id="CHEBI:57540"/>
        <dbReference type="ChEBI" id="CHEBI:61930"/>
        <dbReference type="ChEBI" id="CHEBI:83767"/>
        <dbReference type="EC" id="2.3.1.286"/>
    </reaction>
</comment>
<comment type="domain">
    <text evidence="3">2 residues (Tyr-53 and Arg-56) present in a large hydrophobic pocket are probably involved in substrate specificity. They are important for desuccinylation activity, but dispensable for deacetylation activity.</text>
</comment>
<reference evidence="6" key="1">
    <citation type="journal article" date="2021" name="PeerJ">
        <title>Extensive microbial diversity within the chicken gut microbiome revealed by metagenomics and culture.</title>
        <authorList>
            <person name="Gilroy R."/>
            <person name="Ravi A."/>
            <person name="Getino M."/>
            <person name="Pursley I."/>
            <person name="Horton D.L."/>
            <person name="Alikhan N.F."/>
            <person name="Baker D."/>
            <person name="Gharbi K."/>
            <person name="Hall N."/>
            <person name="Watson M."/>
            <person name="Adriaenssens E.M."/>
            <person name="Foster-Nyarko E."/>
            <person name="Jarju S."/>
            <person name="Secka A."/>
            <person name="Antonio M."/>
            <person name="Oren A."/>
            <person name="Chaudhuri R.R."/>
            <person name="La Ragione R."/>
            <person name="Hildebrand F."/>
            <person name="Pallen M.J."/>
        </authorList>
    </citation>
    <scope>NUCLEOTIDE SEQUENCE</scope>
    <source>
        <strain evidence="6">Gambia16-930</strain>
    </source>
</reference>
<comment type="caution">
    <text evidence="3 4">Lacks conserved residue(s) required for the propagation of feature annotation.</text>
</comment>
<comment type="function">
    <text evidence="3">NAD-dependent lysine deacetylase and desuccinylase that specifically removes acetyl and succinyl groups on target proteins. Modulates the activities of several proteins which are inactive in their acylated form.</text>
</comment>
<feature type="binding site" evidence="3">
    <location>
        <begin position="86"/>
        <end position="89"/>
    </location>
    <ligand>
        <name>NAD(+)</name>
        <dbReference type="ChEBI" id="CHEBI:57540"/>
    </ligand>
</feature>
<keyword evidence="2 3" id="KW-0520">NAD</keyword>
<dbReference type="GO" id="GO:0036054">
    <property type="term" value="F:protein-malonyllysine demalonylase activity"/>
    <property type="evidence" value="ECO:0007669"/>
    <property type="project" value="InterPro"/>
</dbReference>
<feature type="binding site" evidence="3">
    <location>
        <position position="56"/>
    </location>
    <ligand>
        <name>substrate</name>
    </ligand>
</feature>
<dbReference type="PANTHER" id="PTHR11085:SF4">
    <property type="entry name" value="NAD-DEPENDENT PROTEIN DEACYLASE"/>
    <property type="match status" value="1"/>
</dbReference>
<feature type="active site" description="Proton acceptor" evidence="3">
    <location>
        <position position="104"/>
    </location>
</feature>
<sequence length="228" mass="25998">MKRIVVLTGAGISAESGIKTFRDSDGLWENYRVEDVATYEAWKRNPDLVRDFYNQRRRELYNVQPNEGHKQLVRLESRFHVDVITQNIDDLHERAGSSNVLHLHGELKKVRSETDPFDIRELEGWELTEDMKDKEGRPLRPFVVWFGEAVPNITPAIELCQQADIMIVIGTSLNVYPAAGLISYTKAGCEKYLVDPKRPNADLNGIHFIEQKAGTGVKLVVDELLSEH</sequence>
<comment type="catalytic activity">
    <reaction evidence="3">
        <text>N(6)-succinyl-L-lysyl-[protein] + NAD(+) + H2O = 2''-O-succinyl-ADP-D-ribose + nicotinamide + L-lysyl-[protein]</text>
        <dbReference type="Rhea" id="RHEA:47668"/>
        <dbReference type="Rhea" id="RHEA-COMP:9752"/>
        <dbReference type="Rhea" id="RHEA-COMP:11877"/>
        <dbReference type="ChEBI" id="CHEBI:15377"/>
        <dbReference type="ChEBI" id="CHEBI:17154"/>
        <dbReference type="ChEBI" id="CHEBI:29969"/>
        <dbReference type="ChEBI" id="CHEBI:57540"/>
        <dbReference type="ChEBI" id="CHEBI:87830"/>
        <dbReference type="ChEBI" id="CHEBI:87832"/>
    </reaction>
</comment>
<dbReference type="GO" id="GO:0017136">
    <property type="term" value="F:histone deacetylase activity, NAD-dependent"/>
    <property type="evidence" value="ECO:0007669"/>
    <property type="project" value="TreeGrafter"/>
</dbReference>
<dbReference type="Proteomes" id="UP000824267">
    <property type="component" value="Unassembled WGS sequence"/>
</dbReference>
<dbReference type="InterPro" id="IPR003000">
    <property type="entry name" value="Sirtuin"/>
</dbReference>
<dbReference type="InterPro" id="IPR026590">
    <property type="entry name" value="Ssirtuin_cat_dom"/>
</dbReference>
<protein>
    <recommendedName>
        <fullName evidence="3">NAD-dependent protein deacylase</fullName>
        <ecNumber evidence="3">2.3.1.286</ecNumber>
    </recommendedName>
    <alternativeName>
        <fullName evidence="3">Regulatory protein SIR2 homolog</fullName>
    </alternativeName>
</protein>
<comment type="similarity">
    <text evidence="3">Belongs to the sirtuin family. Class III subfamily.</text>
</comment>
<dbReference type="InterPro" id="IPR026591">
    <property type="entry name" value="Sirtuin_cat_small_dom_sf"/>
</dbReference>
<evidence type="ECO:0000256" key="3">
    <source>
        <dbReference type="HAMAP-Rule" id="MF_01121"/>
    </source>
</evidence>
<dbReference type="PANTHER" id="PTHR11085">
    <property type="entry name" value="NAD-DEPENDENT PROTEIN DEACYLASE SIRTUIN-5, MITOCHONDRIAL-RELATED"/>
    <property type="match status" value="1"/>
</dbReference>
<keyword evidence="3" id="KW-0963">Cytoplasm</keyword>
<keyword evidence="1" id="KW-0808">Transferase</keyword>
<dbReference type="CDD" id="cd01412">
    <property type="entry name" value="SIRT5_Af1_CobB"/>
    <property type="match status" value="1"/>
</dbReference>
<evidence type="ECO:0000259" key="5">
    <source>
        <dbReference type="PROSITE" id="PS50305"/>
    </source>
</evidence>
<name>A0A9D1RHA6_9BACT</name>
<dbReference type="EC" id="2.3.1.286" evidence="3"/>
<dbReference type="InterPro" id="IPR050134">
    <property type="entry name" value="NAD-dep_sirtuin_deacylases"/>
</dbReference>
<reference evidence="6" key="2">
    <citation type="submission" date="2021-04" db="EMBL/GenBank/DDBJ databases">
        <authorList>
            <person name="Gilroy R."/>
        </authorList>
    </citation>
    <scope>NUCLEOTIDE SEQUENCE</scope>
    <source>
        <strain evidence="6">Gambia16-930</strain>
    </source>
</reference>
<dbReference type="EMBL" id="DXGG01000236">
    <property type="protein sequence ID" value="HIW88098.1"/>
    <property type="molecule type" value="Genomic_DNA"/>
</dbReference>
<comment type="caution">
    <text evidence="6">The sequence shown here is derived from an EMBL/GenBank/DDBJ whole genome shotgun (WGS) entry which is preliminary data.</text>
</comment>
<dbReference type="SUPFAM" id="SSF52467">
    <property type="entry name" value="DHS-like NAD/FAD-binding domain"/>
    <property type="match status" value="1"/>
</dbReference>
<dbReference type="PROSITE" id="PS50305">
    <property type="entry name" value="SIRTUIN"/>
    <property type="match status" value="1"/>
</dbReference>
<evidence type="ECO:0000256" key="4">
    <source>
        <dbReference type="PROSITE-ProRule" id="PRU00236"/>
    </source>
</evidence>
<dbReference type="Pfam" id="PF02146">
    <property type="entry name" value="SIR2"/>
    <property type="match status" value="1"/>
</dbReference>
<dbReference type="InterPro" id="IPR029035">
    <property type="entry name" value="DHS-like_NAD/FAD-binding_dom"/>
</dbReference>
<evidence type="ECO:0000256" key="1">
    <source>
        <dbReference type="ARBA" id="ARBA00022679"/>
    </source>
</evidence>